<evidence type="ECO:0000259" key="1">
    <source>
        <dbReference type="Pfam" id="PF05213"/>
    </source>
</evidence>
<organism evidence="2">
    <name type="scientific">Lucheng Rn rat coronavirus</name>
    <dbReference type="NCBI Taxonomy" id="1508224"/>
    <lineage>
        <taxon>Viruses</taxon>
        <taxon>Riboviria</taxon>
        <taxon>Orthornavirae</taxon>
        <taxon>Pisuviricota</taxon>
        <taxon>Pisoniviricetes</taxon>
        <taxon>Nidovirales</taxon>
        <taxon>Cornidovirineae</taxon>
        <taxon>Coronaviridae</taxon>
        <taxon>Orthocoronavirinae</taxon>
        <taxon>Alphacoronavirus</taxon>
        <taxon>Luchacovirus</taxon>
        <taxon>Alphacoronavirus ratti</taxon>
    </lineage>
</organism>
<dbReference type="Gene3D" id="3.90.1140.10">
    <property type="entry name" value="Cyclic phosphodiesterase"/>
    <property type="match status" value="1"/>
</dbReference>
<accession>A0A866VZY4</accession>
<feature type="domain" description="NS2A-like" evidence="1">
    <location>
        <begin position="2"/>
        <end position="248"/>
    </location>
</feature>
<protein>
    <submittedName>
        <fullName evidence="2">ORF2 protein</fullName>
    </submittedName>
</protein>
<dbReference type="SUPFAM" id="SSF55144">
    <property type="entry name" value="LigT-like"/>
    <property type="match status" value="1"/>
</dbReference>
<gene>
    <name evidence="2" type="primary">ORF2</name>
</gene>
<dbReference type="InterPro" id="IPR039573">
    <property type="entry name" value="NS2A-like"/>
</dbReference>
<proteinExistence type="predicted"/>
<dbReference type="EMBL" id="MT820627">
    <property type="protein sequence ID" value="QOE77285.1"/>
    <property type="molecule type" value="Genomic_RNA"/>
</dbReference>
<sequence>MAFADNPTHFVNVPLKCFEDFYEQFVLIQRELVSKLDCKIQNTPHVSLTMLDARNSELKYIDFAIRDCIDYMYAGKVKIRFSNIHLLGKHIIADVSGLQNWHDKVEDYIKNAGYVCGQSRPWLPHLTIASLECSDEDEFNRSKSIFEESQFGFEFELVIRKGDSFYLEIVKIGAPKHDGYYDEEFSAWVYDRLSDEPPTHKLGTIMDYSCLECVIIEMEPGDFPDDERDAWYKLQYSYEDNGWFWRYCLSRSKTFRRHIHARACTCFEYTDSDSD</sequence>
<evidence type="ECO:0000313" key="2">
    <source>
        <dbReference type="EMBL" id="QOE77285.1"/>
    </source>
</evidence>
<reference evidence="2" key="1">
    <citation type="submission" date="2020-07" db="EMBL/GenBank/DDBJ databases">
        <title>Extensive Genetic Diversity and Host Range of Rodent-borne Coronaviruses.</title>
        <authorList>
            <person name="Lin X.-D."/>
            <person name="Zhang H.-L."/>
            <person name="Wang M.-R."/>
            <person name="Guan X.-Q."/>
            <person name="Zhang Y.-Z."/>
        </authorList>
    </citation>
    <scope>NUCLEOTIDE SEQUENCE</scope>
    <source>
        <strain evidence="2">Lijiang-71</strain>
    </source>
</reference>
<dbReference type="InterPro" id="IPR009097">
    <property type="entry name" value="Cyclic_Pdiesterase"/>
</dbReference>
<dbReference type="Pfam" id="PF05213">
    <property type="entry name" value="Corona_NS2A"/>
    <property type="match status" value="1"/>
</dbReference>
<name>A0A866VZY4_9ALPC</name>